<protein>
    <submittedName>
        <fullName evidence="2">Uncharacterized protein</fullName>
    </submittedName>
</protein>
<evidence type="ECO:0000313" key="2">
    <source>
        <dbReference type="EMBL" id="OLQ10118.1"/>
    </source>
</evidence>
<proteinExistence type="predicted"/>
<evidence type="ECO:0000256" key="1">
    <source>
        <dbReference type="SAM" id="MobiDB-lite"/>
    </source>
</evidence>
<gene>
    <name evidence="2" type="ORF">AK812_SmicGene6207</name>
</gene>
<sequence>MCPFKNRSLHVLVVMPGESPPSFLHLQHQGAAHIIAFQLEAKRRVEEEIAKAMRAAAGCLEYDVLLLWGHWWDSRHAEGATPILNVKRELPTSAAAVKGQAVPVQPKVAPSVAVDGRPPASGQAGFLAPKVPPPKAKEILQTPMKTQPQKEESPSKDVSMSPGPEMANMTTAPKAPSPSENVPMTTAPKAPSPSKDVPMTTAPKAPSPSKDVPMTPGPKVTSPPKEVPTTTAQTPAPVSGGNQLAMARTPGATPIKSPDYKKARRCRLMSLFVLEKQQDPSRSMRRVVFEGYYGMRKQDVLWCELAEIEEAMPMVKWMASALPVNSSGTVAIEDCRAELLVDMSGLPSRLECINAAWLKSAEWAQLRQKSVTTLATIHSQAENMLLKLNSAFQKGESSQEQLLRRTAATEQWRRIKTSEVQQSLDKAEIAALVAIDQSFEHIMHMWEMFCDKAEKGLVEEMPGSEDMTDQLIMDELEQAMGSLGFEEGLILDVAFSAVLNNLSLLAGNFALGS</sequence>
<dbReference type="EMBL" id="LSRX01000084">
    <property type="protein sequence ID" value="OLQ10118.1"/>
    <property type="molecule type" value="Genomic_DNA"/>
</dbReference>
<feature type="region of interest" description="Disordered" evidence="1">
    <location>
        <begin position="102"/>
        <end position="242"/>
    </location>
</feature>
<evidence type="ECO:0000313" key="3">
    <source>
        <dbReference type="Proteomes" id="UP000186817"/>
    </source>
</evidence>
<accession>A0A1Q9ERW3</accession>
<feature type="compositionally biased region" description="Low complexity" evidence="1">
    <location>
        <begin position="228"/>
        <end position="237"/>
    </location>
</feature>
<dbReference type="Proteomes" id="UP000186817">
    <property type="component" value="Unassembled WGS sequence"/>
</dbReference>
<keyword evidence="3" id="KW-1185">Reference proteome</keyword>
<reference evidence="2 3" key="1">
    <citation type="submission" date="2016-02" db="EMBL/GenBank/DDBJ databases">
        <title>Genome analysis of coral dinoflagellate symbionts highlights evolutionary adaptations to a symbiotic lifestyle.</title>
        <authorList>
            <person name="Aranda M."/>
            <person name="Li Y."/>
            <person name="Liew Y.J."/>
            <person name="Baumgarten S."/>
            <person name="Simakov O."/>
            <person name="Wilson M."/>
            <person name="Piel J."/>
            <person name="Ashoor H."/>
            <person name="Bougouffa S."/>
            <person name="Bajic V.B."/>
            <person name="Ryu T."/>
            <person name="Ravasi T."/>
            <person name="Bayer T."/>
            <person name="Micklem G."/>
            <person name="Kim H."/>
            <person name="Bhak J."/>
            <person name="Lajeunesse T.C."/>
            <person name="Voolstra C.R."/>
        </authorList>
    </citation>
    <scope>NUCLEOTIDE SEQUENCE [LARGE SCALE GENOMIC DNA]</scope>
    <source>
        <strain evidence="2 3">CCMP2467</strain>
    </source>
</reference>
<name>A0A1Q9ERW3_SYMMI</name>
<comment type="caution">
    <text evidence="2">The sequence shown here is derived from an EMBL/GenBank/DDBJ whole genome shotgun (WGS) entry which is preliminary data.</text>
</comment>
<dbReference type="OrthoDB" id="447745at2759"/>
<organism evidence="2 3">
    <name type="scientific">Symbiodinium microadriaticum</name>
    <name type="common">Dinoflagellate</name>
    <name type="synonym">Zooxanthella microadriatica</name>
    <dbReference type="NCBI Taxonomy" id="2951"/>
    <lineage>
        <taxon>Eukaryota</taxon>
        <taxon>Sar</taxon>
        <taxon>Alveolata</taxon>
        <taxon>Dinophyceae</taxon>
        <taxon>Suessiales</taxon>
        <taxon>Symbiodiniaceae</taxon>
        <taxon>Symbiodinium</taxon>
    </lineage>
</organism>
<dbReference type="AlphaFoldDB" id="A0A1Q9ERW3"/>